<dbReference type="WBParaSite" id="JU765_v2.g12542.t2">
    <property type="protein sequence ID" value="JU765_v2.g12542.t2"/>
    <property type="gene ID" value="JU765_v2.g12542"/>
</dbReference>
<protein>
    <submittedName>
        <fullName evidence="2">Fungal lipase-like domain-containing protein</fullName>
    </submittedName>
</protein>
<organism evidence="1 2">
    <name type="scientific">Panagrolaimus sp. JU765</name>
    <dbReference type="NCBI Taxonomy" id="591449"/>
    <lineage>
        <taxon>Eukaryota</taxon>
        <taxon>Metazoa</taxon>
        <taxon>Ecdysozoa</taxon>
        <taxon>Nematoda</taxon>
        <taxon>Chromadorea</taxon>
        <taxon>Rhabditida</taxon>
        <taxon>Tylenchina</taxon>
        <taxon>Panagrolaimomorpha</taxon>
        <taxon>Panagrolaimoidea</taxon>
        <taxon>Panagrolaimidae</taxon>
        <taxon>Panagrolaimus</taxon>
    </lineage>
</organism>
<evidence type="ECO:0000313" key="2">
    <source>
        <dbReference type="WBParaSite" id="JU765_v2.g12542.t2"/>
    </source>
</evidence>
<name>A0AC34Q377_9BILA</name>
<sequence>MNECFYNSSYYRHIVVDCNMFTNNITDILCAGGTGVVHDYKAIILSFRGTQGGDQWNQEFDNLNIKVLFPGGGVVSKFYYNAFITVWNGGLKNDFLAAKNSFPGYELWVTGYSLGGAMAAMGATYISQMSYYDPKLIKLVTFGEMRIAMGATYISQMAYYDPKLIKLVTFGEMRIGDKAFADRVATLVPYAYRVVHNKDNIPHIVTVAEGYWHHKNEIWYNNEMTDDTVGRSFIECDEEESPNCSNRLPNTTYVSGDHHTYFQYQFICVKGLNLTIA</sequence>
<dbReference type="Proteomes" id="UP000887576">
    <property type="component" value="Unplaced"/>
</dbReference>
<evidence type="ECO:0000313" key="1">
    <source>
        <dbReference type="Proteomes" id="UP000887576"/>
    </source>
</evidence>
<proteinExistence type="predicted"/>
<reference evidence="2" key="1">
    <citation type="submission" date="2022-11" db="UniProtKB">
        <authorList>
            <consortium name="WormBaseParasite"/>
        </authorList>
    </citation>
    <scope>IDENTIFICATION</scope>
</reference>
<accession>A0AC34Q377</accession>